<dbReference type="InterPro" id="IPR011519">
    <property type="entry name" value="UnbV_ASPIC"/>
</dbReference>
<dbReference type="Proteomes" id="UP000010796">
    <property type="component" value="Chromosome"/>
</dbReference>
<accession>L0G4M2</accession>
<proteinExistence type="predicted"/>
<sequence length="1107" mass="122705">MSKITINILFFLSLAAAMFSCGKQDEAVKSPAADPLFALLPPAQSGVAFQNTITETPEANVFKYQYFYNGGGVALGDVNNDGLADLYFSGNMVDNKLYLNKGKMQFKDITLAANVAGRPRSWATGVSMVDINGDGWLDIYVCYSGELPEESRRNQLFVNQGVDQEGIPYFKEEAAAYGLDDPAFTTSAAFYDYEGDGDLDAVLLNHNADLFRNLDAMSFEYILSQKDKNSSTKLMENRGGEFVDITASVGWDESPLSYGLGLSISDFNADQRPDVFLGNDYSAADYLYIQQDNHTYTDELNQRMGHTSLYSMGSDAADVNNDGWMDFVSLDMLPEQNKRQKLLSSQDNYEHFNLFHEVGLHHQYMRNMLQLNNGDGTFSEIGQLAGISNTDWSWAPLWADFDQDGWKDLFVANGFLRDFTNLDFIKYRSSIFNVGAMSKESVLALIKEMPSSKVKNYVFQNKGNLQFTDQGASWGIDHFSNSNGAAYGDLDNDGDLDLVINNVNLEAFIYENKRNTRSAHHWLQVALAGKGANTHGIGAKVWVYQGAQQQLLEQMPFRGYQSSVSPVLNFGLAGEKIDSVKVVWRDGTEQTLTAVASNQRLTFAQEDAKAVNTTTQRRMPLWEPVEGSAMVVHDDKQFNDFKRQPLLINPQSTLGPPMAKGDVNQDGRPDVFFGGGKGQAASVFLSTGTDEFESVPQADFEKGKDAVDVAAVMMDVDGDGDLDLYVASGGYHDLVPDAALLTDRLYMNNGKGHFTFVPDALPQIKENTGTVVEWDYNQDGFPDIFIGGTVVPGRFPESYPSKLLQNDGTGKFRLAPDGLKDAFSSLHLVTDAKVADLDHDGTGELVVVGRWMGIEVFDVVDGTVKKVTDDYFDQDYVGLWNTLLLEDLDGDGSLELLAGNLGLNSQIKASRKEPAALLFKDFDGNGAVDPILSFFIQGESYPYVTRDELFEQISNKRTAFDDYASYAEAKITDIFSSEELEGAQNYQATTLETTLFTQTETGRFKLLELPIQAQFSPVYSVVALSVAEGKQLWLGGNIHQTRIKLGDTDANHGVLLEMDKTGHFQYVDQNTSGFQIQGDVRSALQLENELWVGVHDQPLLRFRRKEH</sequence>
<dbReference type="eggNOG" id="COG4888">
    <property type="taxonomic scope" value="Bacteria"/>
</dbReference>
<feature type="domain" description="ASPIC/UnbV" evidence="3">
    <location>
        <begin position="536"/>
        <end position="602"/>
    </location>
</feature>
<dbReference type="RefSeq" id="WP_015267503.1">
    <property type="nucleotide sequence ID" value="NC_019904.1"/>
</dbReference>
<dbReference type="Pfam" id="PF13517">
    <property type="entry name" value="FG-GAP_3"/>
    <property type="match status" value="6"/>
</dbReference>
<evidence type="ECO:0000256" key="2">
    <source>
        <dbReference type="SAM" id="SignalP"/>
    </source>
</evidence>
<dbReference type="AlphaFoldDB" id="L0G4M2"/>
<evidence type="ECO:0000256" key="1">
    <source>
        <dbReference type="ARBA" id="ARBA00022729"/>
    </source>
</evidence>
<feature type="chain" id="PRO_5003942240" description="ASPIC/UnbV domain-containing protein" evidence="2">
    <location>
        <begin position="23"/>
        <end position="1107"/>
    </location>
</feature>
<dbReference type="Gene3D" id="2.130.10.130">
    <property type="entry name" value="Integrin alpha, N-terminal"/>
    <property type="match status" value="3"/>
</dbReference>
<dbReference type="PANTHER" id="PTHR16026:SF0">
    <property type="entry name" value="CARTILAGE ACIDIC PROTEIN 1"/>
    <property type="match status" value="1"/>
</dbReference>
<dbReference type="PANTHER" id="PTHR16026">
    <property type="entry name" value="CARTILAGE ACIDIC PROTEIN 1"/>
    <property type="match status" value="1"/>
</dbReference>
<dbReference type="PROSITE" id="PS51257">
    <property type="entry name" value="PROKAR_LIPOPROTEIN"/>
    <property type="match status" value="1"/>
</dbReference>
<dbReference type="InterPro" id="IPR013517">
    <property type="entry name" value="FG-GAP"/>
</dbReference>
<dbReference type="EMBL" id="CP003346">
    <property type="protein sequence ID" value="AGA79961.1"/>
    <property type="molecule type" value="Genomic_DNA"/>
</dbReference>
<dbReference type="InterPro" id="IPR028994">
    <property type="entry name" value="Integrin_alpha_N"/>
</dbReference>
<organism evidence="4 5">
    <name type="scientific">Echinicola vietnamensis (strain DSM 17526 / LMG 23754 / KMM 6221)</name>
    <dbReference type="NCBI Taxonomy" id="926556"/>
    <lineage>
        <taxon>Bacteria</taxon>
        <taxon>Pseudomonadati</taxon>
        <taxon>Bacteroidota</taxon>
        <taxon>Cytophagia</taxon>
        <taxon>Cytophagales</taxon>
        <taxon>Cyclobacteriaceae</taxon>
        <taxon>Echinicola</taxon>
    </lineage>
</organism>
<evidence type="ECO:0000313" key="4">
    <source>
        <dbReference type="EMBL" id="AGA79961.1"/>
    </source>
</evidence>
<keyword evidence="5" id="KW-1185">Reference proteome</keyword>
<dbReference type="Pfam" id="PF07593">
    <property type="entry name" value="UnbV_ASPIC"/>
    <property type="match status" value="1"/>
</dbReference>
<protein>
    <recommendedName>
        <fullName evidence="3">ASPIC/UnbV domain-containing protein</fullName>
    </recommendedName>
</protein>
<keyword evidence="1 2" id="KW-0732">Signal</keyword>
<evidence type="ECO:0000313" key="5">
    <source>
        <dbReference type="Proteomes" id="UP000010796"/>
    </source>
</evidence>
<reference evidence="5" key="1">
    <citation type="submission" date="2012-02" db="EMBL/GenBank/DDBJ databases">
        <title>The complete genome of Echinicola vietnamensis DSM 17526.</title>
        <authorList>
            <person name="Lucas S."/>
            <person name="Copeland A."/>
            <person name="Lapidus A."/>
            <person name="Glavina del Rio T."/>
            <person name="Dalin E."/>
            <person name="Tice H."/>
            <person name="Bruce D."/>
            <person name="Goodwin L."/>
            <person name="Pitluck S."/>
            <person name="Peters L."/>
            <person name="Ovchinnikova G."/>
            <person name="Teshima H."/>
            <person name="Kyrpides N."/>
            <person name="Mavromatis K."/>
            <person name="Ivanova N."/>
            <person name="Brettin T."/>
            <person name="Detter J.C."/>
            <person name="Han C."/>
            <person name="Larimer F."/>
            <person name="Land M."/>
            <person name="Hauser L."/>
            <person name="Markowitz V."/>
            <person name="Cheng J.-F."/>
            <person name="Hugenholtz P."/>
            <person name="Woyke T."/>
            <person name="Wu D."/>
            <person name="Brambilla E."/>
            <person name="Klenk H.-P."/>
            <person name="Eisen J.A."/>
        </authorList>
    </citation>
    <scope>NUCLEOTIDE SEQUENCE [LARGE SCALE GENOMIC DNA]</scope>
    <source>
        <strain evidence="5">DSM 17526 / LMG 23754 / KMM 6221</strain>
    </source>
</reference>
<dbReference type="HOGENOM" id="CLU_281416_0_0_10"/>
<name>L0G4M2_ECHVK</name>
<gene>
    <name evidence="4" type="ordered locus">Echvi_3749</name>
</gene>
<dbReference type="KEGG" id="evi:Echvi_3749"/>
<evidence type="ECO:0000259" key="3">
    <source>
        <dbReference type="Pfam" id="PF07593"/>
    </source>
</evidence>
<dbReference type="SUPFAM" id="SSF69318">
    <property type="entry name" value="Integrin alpha N-terminal domain"/>
    <property type="match status" value="2"/>
</dbReference>
<dbReference type="InterPro" id="IPR027039">
    <property type="entry name" value="Crtac1"/>
</dbReference>
<dbReference type="STRING" id="926556.Echvi_3749"/>
<feature type="signal peptide" evidence="2">
    <location>
        <begin position="1"/>
        <end position="22"/>
    </location>
</feature>